<sequence>MNASAAPLPPLQLAAYVAPGLLERQGIFLAASLRAFGQHLAGLPLRFYCPCPPADFAPQALRIFQDCGVTLCPLSIPTALLEFPYAAKVFAAAQAEADVLQAADPPTLVWLDPDTFFQKAPLAFALPPSAALAYRPVMHNVIGPLYGQPLDAFWETIFSACGVPHQRLFPMQTVIDQVQLYPYFNDGLLVLRPQLGLLHAWLQEFTRLYQHPDLLPLYAHKRLYAIFVHQAVLAGVLLARLAPEQMLLLPPDHNYPLNLYARDQTPNRPARLEPLTTFRFEDVFENPAWEEGFPAGAELRAWIRQWIFWH</sequence>
<name>A0A0P6Z0R9_9CHLR</name>
<dbReference type="RefSeq" id="WP_062417839.1">
    <property type="nucleotide sequence ID" value="NZ_DF967974.1"/>
</dbReference>
<organism evidence="1 2">
    <name type="scientific">Levilinea saccharolytica</name>
    <dbReference type="NCBI Taxonomy" id="229921"/>
    <lineage>
        <taxon>Bacteria</taxon>
        <taxon>Bacillati</taxon>
        <taxon>Chloroflexota</taxon>
        <taxon>Anaerolineae</taxon>
        <taxon>Anaerolineales</taxon>
        <taxon>Anaerolineaceae</taxon>
        <taxon>Levilinea</taxon>
    </lineage>
</organism>
<dbReference type="AlphaFoldDB" id="A0A0P6Z0R9"/>
<dbReference type="EMBL" id="LGCM01000011">
    <property type="protein sequence ID" value="KPL90499.1"/>
    <property type="molecule type" value="Genomic_DNA"/>
</dbReference>
<evidence type="ECO:0000313" key="1">
    <source>
        <dbReference type="EMBL" id="KPL90499.1"/>
    </source>
</evidence>
<dbReference type="Proteomes" id="UP000050501">
    <property type="component" value="Unassembled WGS sequence"/>
</dbReference>
<protein>
    <submittedName>
        <fullName evidence="1">Uncharacterized protein</fullName>
    </submittedName>
</protein>
<gene>
    <name evidence="1" type="ORF">ADN01_02500</name>
</gene>
<dbReference type="OrthoDB" id="509436at2"/>
<proteinExistence type="predicted"/>
<keyword evidence="2" id="KW-1185">Reference proteome</keyword>
<reference evidence="1 2" key="1">
    <citation type="submission" date="2015-07" db="EMBL/GenBank/DDBJ databases">
        <title>Genome sequence of Levilinea saccharolytica DSM 16555.</title>
        <authorList>
            <person name="Hemp J."/>
            <person name="Ward L.M."/>
            <person name="Pace L.A."/>
            <person name="Fischer W.W."/>
        </authorList>
    </citation>
    <scope>NUCLEOTIDE SEQUENCE [LARGE SCALE GENOMIC DNA]</scope>
    <source>
        <strain evidence="1 2">KIBI-1</strain>
    </source>
</reference>
<evidence type="ECO:0000313" key="2">
    <source>
        <dbReference type="Proteomes" id="UP000050501"/>
    </source>
</evidence>
<comment type="caution">
    <text evidence="1">The sequence shown here is derived from an EMBL/GenBank/DDBJ whole genome shotgun (WGS) entry which is preliminary data.</text>
</comment>
<accession>A0A0P6Z0R9</accession>